<evidence type="ECO:0000259" key="3">
    <source>
        <dbReference type="Pfam" id="PF17775"/>
    </source>
</evidence>
<protein>
    <recommendedName>
        <fullName evidence="2">UPF0225 protein Tbd_0687</fullName>
    </recommendedName>
</protein>
<evidence type="ECO:0000256" key="2">
    <source>
        <dbReference type="HAMAP-Rule" id="MF_00612"/>
    </source>
</evidence>
<dbReference type="eggNOG" id="COG3012">
    <property type="taxonomic scope" value="Bacteria"/>
</dbReference>
<dbReference type="KEGG" id="tbd:Tbd_0687"/>
<keyword evidence="5" id="KW-1185">Reference proteome</keyword>
<dbReference type="InterPro" id="IPR023006">
    <property type="entry name" value="YchJ-like"/>
</dbReference>
<dbReference type="InterPro" id="IPR048469">
    <property type="entry name" value="YchJ-like_M"/>
</dbReference>
<dbReference type="RefSeq" id="WP_011311199.1">
    <property type="nucleotide sequence ID" value="NC_007404.1"/>
</dbReference>
<dbReference type="EMBL" id="CP000116">
    <property type="protein sequence ID" value="AAZ96640.1"/>
    <property type="molecule type" value="Genomic_DNA"/>
</dbReference>
<dbReference type="PANTHER" id="PTHR33747:SF1">
    <property type="entry name" value="ADENYLATE CYCLASE-ASSOCIATED CAP C-TERMINAL DOMAIN-CONTAINING PROTEIN"/>
    <property type="match status" value="1"/>
</dbReference>
<evidence type="ECO:0000313" key="4">
    <source>
        <dbReference type="EMBL" id="AAZ96640.1"/>
    </source>
</evidence>
<organism evidence="4 5">
    <name type="scientific">Thiobacillus denitrificans (strain ATCC 25259 / T1)</name>
    <dbReference type="NCBI Taxonomy" id="292415"/>
    <lineage>
        <taxon>Bacteria</taxon>
        <taxon>Pseudomonadati</taxon>
        <taxon>Pseudomonadota</taxon>
        <taxon>Betaproteobacteria</taxon>
        <taxon>Nitrosomonadales</taxon>
        <taxon>Thiobacillaceae</taxon>
        <taxon>Thiobacillus</taxon>
    </lineage>
</organism>
<dbReference type="HAMAP" id="MF_00612">
    <property type="entry name" value="UPF0225"/>
    <property type="match status" value="1"/>
</dbReference>
<evidence type="ECO:0000256" key="1">
    <source>
        <dbReference type="ARBA" id="ARBA00010839"/>
    </source>
</evidence>
<dbReference type="Proteomes" id="UP000008291">
    <property type="component" value="Chromosome"/>
</dbReference>
<dbReference type="SUPFAM" id="SSF54427">
    <property type="entry name" value="NTF2-like"/>
    <property type="match status" value="1"/>
</dbReference>
<dbReference type="Gene3D" id="3.10.450.50">
    <property type="match status" value="1"/>
</dbReference>
<proteinExistence type="inferred from homology"/>
<dbReference type="HOGENOM" id="CLU_099590_2_0_4"/>
<dbReference type="STRING" id="292415.Tbd_0687"/>
<dbReference type="InterPro" id="IPR004027">
    <property type="entry name" value="SEC_C_motif"/>
</dbReference>
<reference evidence="4 5" key="1">
    <citation type="journal article" date="2006" name="J. Bacteriol.">
        <title>The genome sequence of the obligately chemolithoautotrophic, facultatively anaerobic bacterium Thiobacillus denitrificans.</title>
        <authorList>
            <person name="Beller H.R."/>
            <person name="Chain P.S."/>
            <person name="Letain T.E."/>
            <person name="Chakicherla A."/>
            <person name="Larimer F.W."/>
            <person name="Richardson P.M."/>
            <person name="Coleman M.A."/>
            <person name="Wood A.P."/>
            <person name="Kelly D.P."/>
        </authorList>
    </citation>
    <scope>NUCLEOTIDE SEQUENCE [LARGE SCALE GENOMIC DNA]</scope>
    <source>
        <strain evidence="4 5">ATCC 25259</strain>
    </source>
</reference>
<dbReference type="Pfam" id="PF02810">
    <property type="entry name" value="SEC-C"/>
    <property type="match status" value="1"/>
</dbReference>
<gene>
    <name evidence="4" type="ordered locus">Tbd_0687</name>
</gene>
<name>Q3SKY1_THIDA</name>
<accession>Q3SKY1</accession>
<comment type="similarity">
    <text evidence="1 2">Belongs to the UPF0225 family.</text>
</comment>
<dbReference type="InterPro" id="IPR032710">
    <property type="entry name" value="NTF2-like_dom_sf"/>
</dbReference>
<dbReference type="AlphaFoldDB" id="Q3SKY1"/>
<feature type="domain" description="YchJ-like middle NTF2-like" evidence="3">
    <location>
        <begin position="31"/>
        <end position="125"/>
    </location>
</feature>
<dbReference type="Pfam" id="PF17775">
    <property type="entry name" value="YchJ_M-like"/>
    <property type="match status" value="1"/>
</dbReference>
<dbReference type="PANTHER" id="PTHR33747">
    <property type="entry name" value="UPF0225 PROTEIN SCO1677"/>
    <property type="match status" value="1"/>
</dbReference>
<evidence type="ECO:0000313" key="5">
    <source>
        <dbReference type="Proteomes" id="UP000008291"/>
    </source>
</evidence>
<dbReference type="OrthoDB" id="21421at2"/>
<sequence length="129" mass="14551">MKRPVEGCTCGSGRPYEACCGRYHAGEPPADAETLMRARYSAYVRGLEAYLRASWHAATRPPTLDLDSTPRPQWIGLTVVSHAPLDATHATVEFVARYKLNGRAFRLHETSRFERVNGNWLYVDGEIRE</sequence>